<dbReference type="Proteomes" id="UP001589776">
    <property type="component" value="Unassembled WGS sequence"/>
</dbReference>
<keyword evidence="2" id="KW-1185">Reference proteome</keyword>
<dbReference type="RefSeq" id="WP_377469936.1">
    <property type="nucleotide sequence ID" value="NZ_JBHLWN010000031.1"/>
</dbReference>
<protein>
    <recommendedName>
        <fullName evidence="3">Flagellar protein</fullName>
    </recommendedName>
</protein>
<comment type="caution">
    <text evidence="1">The sequence shown here is derived from an EMBL/GenBank/DDBJ whole genome shotgun (WGS) entry which is preliminary data.</text>
</comment>
<gene>
    <name evidence="1" type="ORF">ACFFK0_09670</name>
</gene>
<reference evidence="1 2" key="1">
    <citation type="submission" date="2024-09" db="EMBL/GenBank/DDBJ databases">
        <authorList>
            <person name="Sun Q."/>
            <person name="Mori K."/>
        </authorList>
    </citation>
    <scope>NUCLEOTIDE SEQUENCE [LARGE SCALE GENOMIC DNA]</scope>
    <source>
        <strain evidence="1 2">CCM 7759</strain>
    </source>
</reference>
<proteinExistence type="predicted"/>
<evidence type="ECO:0000313" key="1">
    <source>
        <dbReference type="EMBL" id="MFC0212732.1"/>
    </source>
</evidence>
<evidence type="ECO:0000313" key="2">
    <source>
        <dbReference type="Proteomes" id="UP001589776"/>
    </source>
</evidence>
<name>A0ABV6DJG8_9BACL</name>
<accession>A0ABV6DJG8</accession>
<evidence type="ECO:0008006" key="3">
    <source>
        <dbReference type="Google" id="ProtNLM"/>
    </source>
</evidence>
<dbReference type="EMBL" id="JBHLWN010000031">
    <property type="protein sequence ID" value="MFC0212732.1"/>
    <property type="molecule type" value="Genomic_DNA"/>
</dbReference>
<sequence>MLTLLLQREKEAVVLVSLGNCKDCGKLHLATTSIYCKECMSKQAKLSQAIRSFLTSHPGATVMDVQREMGVPLRKVLEYQRG</sequence>
<organism evidence="1 2">
    <name type="scientific">Paenibacillus chartarius</name>
    <dbReference type="NCBI Taxonomy" id="747481"/>
    <lineage>
        <taxon>Bacteria</taxon>
        <taxon>Bacillati</taxon>
        <taxon>Bacillota</taxon>
        <taxon>Bacilli</taxon>
        <taxon>Bacillales</taxon>
        <taxon>Paenibacillaceae</taxon>
        <taxon>Paenibacillus</taxon>
    </lineage>
</organism>